<keyword evidence="6" id="KW-0256">Endoplasmic reticulum</keyword>
<evidence type="ECO:0000256" key="5">
    <source>
        <dbReference type="ARBA" id="ARBA00022692"/>
    </source>
</evidence>
<keyword evidence="9 11" id="KW-0472">Membrane</keyword>
<keyword evidence="7 11" id="KW-1133">Transmembrane helix</keyword>
<evidence type="ECO:0000256" key="9">
    <source>
        <dbReference type="ARBA" id="ARBA00023136"/>
    </source>
</evidence>
<dbReference type="Pfam" id="PF03982">
    <property type="entry name" value="DAGAT"/>
    <property type="match status" value="1"/>
</dbReference>
<keyword evidence="4" id="KW-0808">Transferase</keyword>
<evidence type="ECO:0000256" key="8">
    <source>
        <dbReference type="ARBA" id="ARBA00023098"/>
    </source>
</evidence>
<keyword evidence="13" id="KW-1185">Reference proteome</keyword>
<keyword evidence="3" id="KW-0444">Lipid biosynthesis</keyword>
<evidence type="ECO:0000313" key="13">
    <source>
        <dbReference type="Proteomes" id="UP000823775"/>
    </source>
</evidence>
<comment type="similarity">
    <text evidence="2">Belongs to the diacylglycerol acyltransferase family.</text>
</comment>
<organism evidence="12 13">
    <name type="scientific">Datura stramonium</name>
    <name type="common">Jimsonweed</name>
    <name type="synonym">Common thornapple</name>
    <dbReference type="NCBI Taxonomy" id="4076"/>
    <lineage>
        <taxon>Eukaryota</taxon>
        <taxon>Viridiplantae</taxon>
        <taxon>Streptophyta</taxon>
        <taxon>Embryophyta</taxon>
        <taxon>Tracheophyta</taxon>
        <taxon>Spermatophyta</taxon>
        <taxon>Magnoliopsida</taxon>
        <taxon>eudicotyledons</taxon>
        <taxon>Gunneridae</taxon>
        <taxon>Pentapetalae</taxon>
        <taxon>asterids</taxon>
        <taxon>lamiids</taxon>
        <taxon>Solanales</taxon>
        <taxon>Solanaceae</taxon>
        <taxon>Solanoideae</taxon>
        <taxon>Datureae</taxon>
        <taxon>Datura</taxon>
    </lineage>
</organism>
<evidence type="ECO:0000313" key="12">
    <source>
        <dbReference type="EMBL" id="MCD7468779.1"/>
    </source>
</evidence>
<gene>
    <name evidence="12" type="ORF">HAX54_007257</name>
</gene>
<evidence type="ECO:0000256" key="11">
    <source>
        <dbReference type="SAM" id="Phobius"/>
    </source>
</evidence>
<evidence type="ECO:0000256" key="2">
    <source>
        <dbReference type="ARBA" id="ARBA00005420"/>
    </source>
</evidence>
<comment type="subcellular location">
    <subcellularLocation>
        <location evidence="1">Endoplasmic reticulum membrane</location>
        <topology evidence="1">Multi-pass membrane protein</topology>
    </subcellularLocation>
</comment>
<evidence type="ECO:0000256" key="4">
    <source>
        <dbReference type="ARBA" id="ARBA00022679"/>
    </source>
</evidence>
<dbReference type="PANTHER" id="PTHR12317">
    <property type="entry name" value="DIACYLGLYCEROL O-ACYLTRANSFERASE"/>
    <property type="match status" value="1"/>
</dbReference>
<dbReference type="EMBL" id="JACEIK010001371">
    <property type="protein sequence ID" value="MCD7468779.1"/>
    <property type="molecule type" value="Genomic_DNA"/>
</dbReference>
<proteinExistence type="inferred from homology"/>
<evidence type="ECO:0000256" key="6">
    <source>
        <dbReference type="ARBA" id="ARBA00022824"/>
    </source>
</evidence>
<evidence type="ECO:0000256" key="10">
    <source>
        <dbReference type="ARBA" id="ARBA00023315"/>
    </source>
</evidence>
<keyword evidence="5 11" id="KW-0812">Transmembrane</keyword>
<evidence type="ECO:0000256" key="3">
    <source>
        <dbReference type="ARBA" id="ARBA00022516"/>
    </source>
</evidence>
<reference evidence="12 13" key="1">
    <citation type="journal article" date="2021" name="BMC Genomics">
        <title>Datura genome reveals duplications of psychoactive alkaloid biosynthetic genes and high mutation rate following tissue culture.</title>
        <authorList>
            <person name="Rajewski A."/>
            <person name="Carter-House D."/>
            <person name="Stajich J."/>
            <person name="Litt A."/>
        </authorList>
    </citation>
    <scope>NUCLEOTIDE SEQUENCE [LARGE SCALE GENOMIC DNA]</scope>
    <source>
        <strain evidence="12">AR-01</strain>
    </source>
</reference>
<comment type="caution">
    <text evidence="12">The sequence shown here is derived from an EMBL/GenBank/DDBJ whole genome shotgun (WGS) entry which is preliminary data.</text>
</comment>
<sequence length="125" mass="14664">MAILEDYYEVIKNRRRCHLRPAEFWGRILVGGERLGRYICKHACSYFPVHLYVEDIKAFDPNEAYVFGYEPHSVWPIGVVALADLTGFMPLQRIKVLLQYCCVLYTIFAAYLDVVRTYTSNKEKF</sequence>
<protein>
    <submittedName>
        <fullName evidence="12">Uncharacterized protein</fullName>
    </submittedName>
</protein>
<dbReference type="PANTHER" id="PTHR12317:SF63">
    <property type="entry name" value="DIACYLGLYCEROL O-ACYLTRANSFERASE 2"/>
    <property type="match status" value="1"/>
</dbReference>
<dbReference type="Proteomes" id="UP000823775">
    <property type="component" value="Unassembled WGS sequence"/>
</dbReference>
<dbReference type="InterPro" id="IPR007130">
    <property type="entry name" value="DAGAT"/>
</dbReference>
<keyword evidence="10" id="KW-0012">Acyltransferase</keyword>
<accession>A0ABS8TBG4</accession>
<feature type="transmembrane region" description="Helical" evidence="11">
    <location>
        <begin position="97"/>
        <end position="115"/>
    </location>
</feature>
<keyword evidence="8" id="KW-0443">Lipid metabolism</keyword>
<evidence type="ECO:0000256" key="7">
    <source>
        <dbReference type="ARBA" id="ARBA00022989"/>
    </source>
</evidence>
<name>A0ABS8TBG4_DATST</name>
<evidence type="ECO:0000256" key="1">
    <source>
        <dbReference type="ARBA" id="ARBA00004477"/>
    </source>
</evidence>